<evidence type="ECO:0000256" key="3">
    <source>
        <dbReference type="ARBA" id="ARBA00004442"/>
    </source>
</evidence>
<feature type="chain" id="PRO_5046475941" evidence="13">
    <location>
        <begin position="25"/>
        <end position="192"/>
    </location>
</feature>
<dbReference type="Proteomes" id="UP001569154">
    <property type="component" value="Unassembled WGS sequence"/>
</dbReference>
<comment type="similarity">
    <text evidence="5">Belongs to the FlgH family.</text>
</comment>
<evidence type="ECO:0000256" key="5">
    <source>
        <dbReference type="ARBA" id="ARBA00006929"/>
    </source>
</evidence>
<dbReference type="EMBL" id="JBGONM010000038">
    <property type="protein sequence ID" value="MEZ8082569.1"/>
    <property type="molecule type" value="Genomic_DNA"/>
</dbReference>
<keyword evidence="7 13" id="KW-0732">Signal</keyword>
<comment type="subcellular location">
    <subcellularLocation>
        <location evidence="2">Bacterial flagellum basal body</location>
    </subcellularLocation>
    <subcellularLocation>
        <location evidence="3">Cell outer membrane</location>
    </subcellularLocation>
    <subcellularLocation>
        <location evidence="4">Membrane</location>
        <topology evidence="4">Lipid-anchor</topology>
    </subcellularLocation>
</comment>
<organism evidence="14 15">
    <name type="scientific">Enterovibrio norvegicus</name>
    <dbReference type="NCBI Taxonomy" id="188144"/>
    <lineage>
        <taxon>Bacteria</taxon>
        <taxon>Pseudomonadati</taxon>
        <taxon>Pseudomonadota</taxon>
        <taxon>Gammaproteobacteria</taxon>
        <taxon>Vibrionales</taxon>
        <taxon>Vibrionaceae</taxon>
        <taxon>Enterovibrio</taxon>
    </lineage>
</organism>
<sequence length="192" mass="21046">MSCRKKLYISALLIAMSYVPASQATEFNIDDYKASWADQRANAIGDIVTILIEENANASSSAGLDADNEHVISILNDLKGTPFNFDANINSGMNNDASTSRKGSISATITARVVEIDQYGLLRIEGTQFVTVNGEEQQITLNGFVRKDDLSAQNAIISSRIESARIELSGIGEVDDNRKPSIFRSMFRWLGF</sequence>
<dbReference type="Pfam" id="PF02107">
    <property type="entry name" value="FlgH"/>
    <property type="match status" value="1"/>
</dbReference>
<keyword evidence="14" id="KW-0969">Cilium</keyword>
<evidence type="ECO:0000256" key="6">
    <source>
        <dbReference type="ARBA" id="ARBA00011439"/>
    </source>
</evidence>
<keyword evidence="10" id="KW-0975">Bacterial flagellum</keyword>
<keyword evidence="14" id="KW-0966">Cell projection</keyword>
<evidence type="ECO:0000256" key="8">
    <source>
        <dbReference type="ARBA" id="ARBA00023136"/>
    </source>
</evidence>
<dbReference type="PANTHER" id="PTHR34933">
    <property type="entry name" value="FLAGELLAR L-RING PROTEIN"/>
    <property type="match status" value="1"/>
</dbReference>
<evidence type="ECO:0000256" key="13">
    <source>
        <dbReference type="SAM" id="SignalP"/>
    </source>
</evidence>
<comment type="subunit">
    <text evidence="6">The basal body constitutes a major portion of the flagellar organelle and consists of four rings (L,P,S, and M) mounted on a central rod.</text>
</comment>
<evidence type="ECO:0000256" key="1">
    <source>
        <dbReference type="ARBA" id="ARBA00002591"/>
    </source>
</evidence>
<protein>
    <submittedName>
        <fullName evidence="14">Flagellar basal body L-ring protein FlgH</fullName>
    </submittedName>
</protein>
<keyword evidence="8" id="KW-0472">Membrane</keyword>
<feature type="signal peptide" evidence="13">
    <location>
        <begin position="1"/>
        <end position="24"/>
    </location>
</feature>
<keyword evidence="12" id="KW-0449">Lipoprotein</keyword>
<keyword evidence="14" id="KW-0282">Flagellum</keyword>
<dbReference type="RefSeq" id="WP_241814591.1">
    <property type="nucleotide sequence ID" value="NZ_AJYG02000064.1"/>
</dbReference>
<name>A0ABV4L6X7_9GAMM</name>
<evidence type="ECO:0000256" key="4">
    <source>
        <dbReference type="ARBA" id="ARBA00004635"/>
    </source>
</evidence>
<dbReference type="PRINTS" id="PR01008">
    <property type="entry name" value="FLGLRINGFLGH"/>
</dbReference>
<evidence type="ECO:0000313" key="14">
    <source>
        <dbReference type="EMBL" id="MEZ8082569.1"/>
    </source>
</evidence>
<evidence type="ECO:0000256" key="9">
    <source>
        <dbReference type="ARBA" id="ARBA00023139"/>
    </source>
</evidence>
<evidence type="ECO:0000256" key="12">
    <source>
        <dbReference type="ARBA" id="ARBA00023288"/>
    </source>
</evidence>
<reference evidence="14 15" key="1">
    <citation type="submission" date="2024-06" db="EMBL/GenBank/DDBJ databases">
        <authorList>
            <person name="Steensen K."/>
            <person name="Seneca J."/>
            <person name="Bartlau N."/>
            <person name="Yu A.X."/>
            <person name="Polz M.F."/>
        </authorList>
    </citation>
    <scope>NUCLEOTIDE SEQUENCE [LARGE SCALE GENOMIC DNA]</scope>
    <source>
        <strain evidence="14 15">1F260</strain>
    </source>
</reference>
<keyword evidence="11" id="KW-0998">Cell outer membrane</keyword>
<dbReference type="InterPro" id="IPR000527">
    <property type="entry name" value="Flag_Lring"/>
</dbReference>
<evidence type="ECO:0000313" key="15">
    <source>
        <dbReference type="Proteomes" id="UP001569154"/>
    </source>
</evidence>
<evidence type="ECO:0000256" key="7">
    <source>
        <dbReference type="ARBA" id="ARBA00022729"/>
    </source>
</evidence>
<comment type="function">
    <text evidence="1">Assembles around the rod to form the L-ring and probably protects the motor/basal body from shearing forces during rotation.</text>
</comment>
<dbReference type="PANTHER" id="PTHR34933:SF1">
    <property type="entry name" value="FLAGELLAR L-RING PROTEIN"/>
    <property type="match status" value="1"/>
</dbReference>
<evidence type="ECO:0000256" key="11">
    <source>
        <dbReference type="ARBA" id="ARBA00023237"/>
    </source>
</evidence>
<gene>
    <name evidence="14" type="ORF">ACED35_15725</name>
</gene>
<comment type="caution">
    <text evidence="14">The sequence shown here is derived from an EMBL/GenBank/DDBJ whole genome shotgun (WGS) entry which is preliminary data.</text>
</comment>
<evidence type="ECO:0000256" key="10">
    <source>
        <dbReference type="ARBA" id="ARBA00023143"/>
    </source>
</evidence>
<accession>A0ABV4L6X7</accession>
<proteinExistence type="inferred from homology"/>
<evidence type="ECO:0000256" key="2">
    <source>
        <dbReference type="ARBA" id="ARBA00004117"/>
    </source>
</evidence>
<keyword evidence="9" id="KW-0564">Palmitate</keyword>
<keyword evidence="15" id="KW-1185">Reference proteome</keyword>